<name>A0A6I4RVP3_FRATU</name>
<protein>
    <submittedName>
        <fullName evidence="1">Uncharacterized protein</fullName>
    </submittedName>
</protein>
<gene>
    <name evidence="1" type="ORF">FNC33_03685</name>
</gene>
<dbReference type="EMBL" id="VJEZ01000004">
    <property type="protein sequence ID" value="MWZ39649.1"/>
    <property type="molecule type" value="Genomic_DNA"/>
</dbReference>
<dbReference type="AlphaFoldDB" id="A0A6I4RVP3"/>
<dbReference type="RefSeq" id="WP_003040872.1">
    <property type="nucleotide sequence ID" value="NZ_VJEZ01000004.1"/>
</dbReference>
<proteinExistence type="predicted"/>
<reference evidence="1 2" key="1">
    <citation type="submission" date="2019-06" db="EMBL/GenBank/DDBJ databases">
        <title>Phylogeography and genetic diversity of Francisella tularensis subsp. holarctica in France (1947-2018).</title>
        <authorList>
            <person name="Kevin M."/>
            <person name="Madani N."/>
            <person name="Maurin M."/>
        </authorList>
    </citation>
    <scope>NUCLEOTIDE SEQUENCE [LARGE SCALE GENOMIC DNA]</scope>
    <source>
        <strain evidence="1 2">ATCC 15482</strain>
    </source>
</reference>
<organism evidence="1 2">
    <name type="scientific">Francisella tularensis</name>
    <dbReference type="NCBI Taxonomy" id="263"/>
    <lineage>
        <taxon>Bacteria</taxon>
        <taxon>Pseudomonadati</taxon>
        <taxon>Pseudomonadota</taxon>
        <taxon>Gammaproteobacteria</taxon>
        <taxon>Thiotrichales</taxon>
        <taxon>Francisellaceae</taxon>
        <taxon>Francisella</taxon>
    </lineage>
</organism>
<sequence length="687" mass="81869">MNKEIFRQVSNKLFFFDHFHKLILENIQLIQKGKKSLNLAIRECALEYLIINEHFLISYELLYAEYILSLQNHDALIFENLLSAIYSCFKDYSYYSLKNNIQNLSNKISVRIVRKNDLVILARKAIDLINQEIQDHRLFNSLDSMQALINPDQLQIETDNIALAYSEKNKLFEYYKGLNSLLSLINDYSKKIEDNNINYTQKKLLEEQEYFFQQNPEMLGRRLKPILDNFFNQLDISIPCEKNISMLLREANKLIFDYGFGSPQPFIVKSPDLSILPLDELIQLKAFIEQLDQKNNKSRYNQVLKCLENSLEYIRYIRLNANIISMNSSHTFKRILFTLAELKVKSLKSREKYYLWKPIFDNLENELSIFGNRYDFKFNNKIIYFNNKPNIFKLLFNFKLNLSILQIYHQLAFEMFLSQFANNKDNSNLEKYKLIKPNITSECEENLYNQFSQILMTLDKFKQAKFSNFETIPVDDYLVNFDVQNTQDFFNKKLAYEVLYQRYSEADHVKLYQSLYSQWIEINALYGEGFHICELNHKAKFIDELFTQVRKNYLKGDILEFCDKLFIEIRLLYVKCCEKNLCYMISRKEQEDTAKLDMLKDILEKKDLSDHEVEFIKNLETSLQNINFKRNSDYSYLDEFEKSIKSQNPLFGVTGELEKLTLQFKNLEQSENKNKYIEEIIRIISSL</sequence>
<comment type="caution">
    <text evidence="1">The sequence shown here is derived from an EMBL/GenBank/DDBJ whole genome shotgun (WGS) entry which is preliminary data.</text>
</comment>
<dbReference type="Proteomes" id="UP000469081">
    <property type="component" value="Unassembled WGS sequence"/>
</dbReference>
<evidence type="ECO:0000313" key="1">
    <source>
        <dbReference type="EMBL" id="MWZ39649.1"/>
    </source>
</evidence>
<evidence type="ECO:0000313" key="2">
    <source>
        <dbReference type="Proteomes" id="UP000469081"/>
    </source>
</evidence>
<accession>A0A6I4RVP3</accession>